<evidence type="ECO:0000313" key="1">
    <source>
        <dbReference type="EMBL" id="KPV47711.1"/>
    </source>
</evidence>
<dbReference type="InterPro" id="IPR027417">
    <property type="entry name" value="P-loop_NTPase"/>
</dbReference>
<gene>
    <name evidence="1" type="ORF">SE17_41975</name>
</gene>
<feature type="non-terminal residue" evidence="1">
    <location>
        <position position="72"/>
    </location>
</feature>
<sequence>MFAAQRGERVIISTNTLNLQDQLFFKDIPALQRIMAADSTLPINKKRKTAADPPFTAALLKGRGNYLCIRRY</sequence>
<name>A0A0P9H115_9CHLR</name>
<reference evidence="1 2" key="1">
    <citation type="submission" date="2015-09" db="EMBL/GenBank/DDBJ databases">
        <title>Draft genome sequence of Kouleothrix aurantiaca JCM 19913.</title>
        <authorList>
            <person name="Hemp J."/>
        </authorList>
    </citation>
    <scope>NUCLEOTIDE SEQUENCE [LARGE SCALE GENOMIC DNA]</scope>
    <source>
        <strain evidence="1 2">COM-B</strain>
    </source>
</reference>
<comment type="caution">
    <text evidence="1">The sequence shown here is derived from an EMBL/GenBank/DDBJ whole genome shotgun (WGS) entry which is preliminary data.</text>
</comment>
<keyword evidence="2" id="KW-1185">Reference proteome</keyword>
<dbReference type="AlphaFoldDB" id="A0A0P9H115"/>
<accession>A0A0P9H115</accession>
<dbReference type="Proteomes" id="UP000050509">
    <property type="component" value="Unassembled WGS sequence"/>
</dbReference>
<dbReference type="EMBL" id="LJCR01003311">
    <property type="protein sequence ID" value="KPV47711.1"/>
    <property type="molecule type" value="Genomic_DNA"/>
</dbReference>
<evidence type="ECO:0000313" key="2">
    <source>
        <dbReference type="Proteomes" id="UP000050509"/>
    </source>
</evidence>
<protein>
    <submittedName>
        <fullName evidence="1">Uncharacterized protein</fullName>
    </submittedName>
</protein>
<dbReference type="Gene3D" id="3.40.50.300">
    <property type="entry name" value="P-loop containing nucleotide triphosphate hydrolases"/>
    <property type="match status" value="1"/>
</dbReference>
<organism evidence="1 2">
    <name type="scientific">Kouleothrix aurantiaca</name>
    <dbReference type="NCBI Taxonomy" id="186479"/>
    <lineage>
        <taxon>Bacteria</taxon>
        <taxon>Bacillati</taxon>
        <taxon>Chloroflexota</taxon>
        <taxon>Chloroflexia</taxon>
        <taxon>Chloroflexales</taxon>
        <taxon>Roseiflexineae</taxon>
        <taxon>Roseiflexaceae</taxon>
        <taxon>Kouleothrix</taxon>
    </lineage>
</organism>
<proteinExistence type="predicted"/>